<evidence type="ECO:0000256" key="4">
    <source>
        <dbReference type="ARBA" id="ARBA00022576"/>
    </source>
</evidence>
<reference evidence="11 12" key="1">
    <citation type="submission" date="2021-08" db="EMBL/GenBank/DDBJ databases">
        <title>Comparative Genomics Analysis of the Genus Qipengyuania Reveals Extensive Genetic Diversity and Metabolic Versatility, Including the Description of Fifteen Novel Species.</title>
        <authorList>
            <person name="Liu Y."/>
        </authorList>
    </citation>
    <scope>NUCLEOTIDE SEQUENCE [LARGE SCALE GENOMIC DNA]</scope>
    <source>
        <strain evidence="11 12">6D47A</strain>
    </source>
</reference>
<dbReference type="SUPFAM" id="SSF56235">
    <property type="entry name" value="N-terminal nucleophile aminohydrolases (Ntn hydrolases)"/>
    <property type="match status" value="1"/>
</dbReference>
<evidence type="ECO:0000313" key="12">
    <source>
        <dbReference type="Proteomes" id="UP000755104"/>
    </source>
</evidence>
<dbReference type="NCBIfam" id="TIGR01135">
    <property type="entry name" value="glmS"/>
    <property type="match status" value="1"/>
</dbReference>
<name>A0ABS7J755_9SPHN</name>
<dbReference type="PROSITE" id="PS51278">
    <property type="entry name" value="GATASE_TYPE_2"/>
    <property type="match status" value="1"/>
</dbReference>
<comment type="catalytic activity">
    <reaction evidence="1 8">
        <text>D-fructose 6-phosphate + L-glutamine = D-glucosamine 6-phosphate + L-glutamate</text>
        <dbReference type="Rhea" id="RHEA:13237"/>
        <dbReference type="ChEBI" id="CHEBI:29985"/>
        <dbReference type="ChEBI" id="CHEBI:58359"/>
        <dbReference type="ChEBI" id="CHEBI:58725"/>
        <dbReference type="ChEBI" id="CHEBI:61527"/>
        <dbReference type="EC" id="2.6.1.16"/>
    </reaction>
</comment>
<dbReference type="CDD" id="cd05008">
    <property type="entry name" value="SIS_GlmS_GlmD_1"/>
    <property type="match status" value="1"/>
</dbReference>
<dbReference type="CDD" id="cd05009">
    <property type="entry name" value="SIS_GlmS_GlmD_2"/>
    <property type="match status" value="1"/>
</dbReference>
<sequence>MCGIIGIVGKEAVAERLVDGLRRMEYRGYDSAGICTVHDGTLVRRRAEGKLANLANVLAKDPADGDVGIAHTRWATHGAPTAKNAHPHATDHVALVHNGIIENFRELKAELTAAGRTLESDTDSEVVAHLVSLQVEGGASPQDAVREVLPRLRGAFALAIAFRDYPDLLIGARRGSPLVVGFGDGETYLGSDALALAQLTQRIAYLEEGDWVVVTRDGAEIYDELGDLVERPIQLSGASAAAVEKGNYRHFMQKEIFEQPTVVAQTLGSYLRQSDNSVALPQFDFDISAVKRVTIVACGTSYYAGMVAKYWFEQFARVPVDIDFASEFRYREPVLEEGGLALFISQSGETADTLAALRHCKAEGQTIGVVVNVPTSSMAREADLLLPTHAGPEIGVASTKAFTCQLAVLAALAAHMAVRKGLMSRADEQEVVAHLLEAPAALNAALDHDDDIAAMAHLIAPARDVLYLGRGPDYPLAMEGALKLKEISYIHAEGYASGEMKHGPIALIDEAVPVIVLAPSGPLFEKTVSNMEEVRARGGKIVLISDAKGLEEAGEGCLATIEMPRVHPLIAPLVYAIPVQLLAYHVACVKGTDVDQPRNLAKSVTVE</sequence>
<dbReference type="InterPro" id="IPR001347">
    <property type="entry name" value="SIS_dom"/>
</dbReference>
<evidence type="ECO:0000259" key="10">
    <source>
        <dbReference type="PROSITE" id="PS51464"/>
    </source>
</evidence>
<dbReference type="InterPro" id="IPR035490">
    <property type="entry name" value="GlmS/FrlB_SIS"/>
</dbReference>
<comment type="function">
    <text evidence="8">Catalyzes the first step in hexosamine metabolism, converting fructose-6P into glucosamine-6P using glutamine as a nitrogen source.</text>
</comment>
<evidence type="ECO:0000256" key="5">
    <source>
        <dbReference type="ARBA" id="ARBA00022679"/>
    </source>
</evidence>
<dbReference type="InterPro" id="IPR046348">
    <property type="entry name" value="SIS_dom_sf"/>
</dbReference>
<comment type="subcellular location">
    <subcellularLocation>
        <location evidence="8">Cytoplasm</location>
    </subcellularLocation>
</comment>
<protein>
    <recommendedName>
        <fullName evidence="3 8">Glutamine--fructose-6-phosphate aminotransferase [isomerizing]</fullName>
        <ecNumber evidence="2 8">2.6.1.16</ecNumber>
    </recommendedName>
    <alternativeName>
        <fullName evidence="8">D-fructose-6-phosphate amidotransferase</fullName>
    </alternativeName>
    <alternativeName>
        <fullName evidence="8">GFAT</fullName>
    </alternativeName>
    <alternativeName>
        <fullName evidence="8">Glucosamine-6-phosphate synthase</fullName>
    </alternativeName>
    <alternativeName>
        <fullName evidence="8">Hexosephosphate aminotransferase</fullName>
    </alternativeName>
    <alternativeName>
        <fullName evidence="8">L-glutamine--D-fructose-6-phosphate amidotransferase</fullName>
    </alternativeName>
</protein>
<dbReference type="PANTHER" id="PTHR10937:SF0">
    <property type="entry name" value="GLUTAMINE--FRUCTOSE-6-PHOSPHATE TRANSAMINASE (ISOMERIZING)"/>
    <property type="match status" value="1"/>
</dbReference>
<dbReference type="EMBL" id="JAIGNO010000006">
    <property type="protein sequence ID" value="MBX7483146.1"/>
    <property type="molecule type" value="Genomic_DNA"/>
</dbReference>
<comment type="subunit">
    <text evidence="8">Homodimer.</text>
</comment>
<dbReference type="InterPro" id="IPR029055">
    <property type="entry name" value="Ntn_hydrolases_N"/>
</dbReference>
<keyword evidence="6" id="KW-0677">Repeat</keyword>
<dbReference type="Pfam" id="PF01380">
    <property type="entry name" value="SIS"/>
    <property type="match status" value="2"/>
</dbReference>
<feature type="domain" description="Glutamine amidotransferase type-2" evidence="9">
    <location>
        <begin position="2"/>
        <end position="217"/>
    </location>
</feature>
<dbReference type="RefSeq" id="WP_221558396.1">
    <property type="nucleotide sequence ID" value="NZ_JAIGNO010000006.1"/>
</dbReference>
<accession>A0ABS7J755</accession>
<evidence type="ECO:0000256" key="6">
    <source>
        <dbReference type="ARBA" id="ARBA00022737"/>
    </source>
</evidence>
<feature type="domain" description="SIS" evidence="10">
    <location>
        <begin position="283"/>
        <end position="422"/>
    </location>
</feature>
<evidence type="ECO:0000256" key="8">
    <source>
        <dbReference type="HAMAP-Rule" id="MF_00164"/>
    </source>
</evidence>
<feature type="domain" description="SIS" evidence="10">
    <location>
        <begin position="455"/>
        <end position="597"/>
    </location>
</feature>
<gene>
    <name evidence="8 11" type="primary">glmS</name>
    <name evidence="11" type="ORF">K3174_11445</name>
</gene>
<dbReference type="EC" id="2.6.1.16" evidence="2 8"/>
<dbReference type="HAMAP" id="MF_00164">
    <property type="entry name" value="GlmS"/>
    <property type="match status" value="1"/>
</dbReference>
<proteinExistence type="inferred from homology"/>
<evidence type="ECO:0000256" key="2">
    <source>
        <dbReference type="ARBA" id="ARBA00012916"/>
    </source>
</evidence>
<dbReference type="CDD" id="cd00714">
    <property type="entry name" value="GFAT"/>
    <property type="match status" value="1"/>
</dbReference>
<dbReference type="Gene3D" id="3.40.50.10490">
    <property type="entry name" value="Glucose-6-phosphate isomerase like protein, domain 1"/>
    <property type="match status" value="2"/>
</dbReference>
<dbReference type="PROSITE" id="PS51464">
    <property type="entry name" value="SIS"/>
    <property type="match status" value="2"/>
</dbReference>
<dbReference type="PANTHER" id="PTHR10937">
    <property type="entry name" value="GLUCOSAMINE--FRUCTOSE-6-PHOSPHATE AMINOTRANSFERASE, ISOMERIZING"/>
    <property type="match status" value="1"/>
</dbReference>
<comment type="caution">
    <text evidence="11">The sequence shown here is derived from an EMBL/GenBank/DDBJ whole genome shotgun (WGS) entry which is preliminary data.</text>
</comment>
<dbReference type="GO" id="GO:0004360">
    <property type="term" value="F:glutamine-fructose-6-phosphate transaminase (isomerizing) activity"/>
    <property type="evidence" value="ECO:0007669"/>
    <property type="project" value="UniProtKB-EC"/>
</dbReference>
<keyword evidence="7" id="KW-0315">Glutamine amidotransferase</keyword>
<keyword evidence="8" id="KW-0963">Cytoplasm</keyword>
<dbReference type="InterPro" id="IPR017932">
    <property type="entry name" value="GATase_2_dom"/>
</dbReference>
<dbReference type="SUPFAM" id="SSF53697">
    <property type="entry name" value="SIS domain"/>
    <property type="match status" value="1"/>
</dbReference>
<dbReference type="Proteomes" id="UP000755104">
    <property type="component" value="Unassembled WGS sequence"/>
</dbReference>
<dbReference type="InterPro" id="IPR047084">
    <property type="entry name" value="GFAT_N"/>
</dbReference>
<evidence type="ECO:0000256" key="3">
    <source>
        <dbReference type="ARBA" id="ARBA00016090"/>
    </source>
</evidence>
<evidence type="ECO:0000313" key="11">
    <source>
        <dbReference type="EMBL" id="MBX7483146.1"/>
    </source>
</evidence>
<dbReference type="InterPro" id="IPR035466">
    <property type="entry name" value="GlmS/AgaS_SIS"/>
</dbReference>
<dbReference type="Gene3D" id="3.60.20.10">
    <property type="entry name" value="Glutamine Phosphoribosylpyrophosphate, subunit 1, domain 1"/>
    <property type="match status" value="1"/>
</dbReference>
<keyword evidence="4 8" id="KW-0032">Aminotransferase</keyword>
<dbReference type="NCBIfam" id="NF001484">
    <property type="entry name" value="PRK00331.1"/>
    <property type="match status" value="1"/>
</dbReference>
<dbReference type="Pfam" id="PF13522">
    <property type="entry name" value="GATase_6"/>
    <property type="match status" value="1"/>
</dbReference>
<organism evidence="11 12">
    <name type="scientific">Qipengyuania qiaonensis</name>
    <dbReference type="NCBI Taxonomy" id="2867240"/>
    <lineage>
        <taxon>Bacteria</taxon>
        <taxon>Pseudomonadati</taxon>
        <taxon>Pseudomonadota</taxon>
        <taxon>Alphaproteobacteria</taxon>
        <taxon>Sphingomonadales</taxon>
        <taxon>Erythrobacteraceae</taxon>
        <taxon>Qipengyuania</taxon>
    </lineage>
</organism>
<dbReference type="InterPro" id="IPR005855">
    <property type="entry name" value="GFAT"/>
</dbReference>
<feature type="active site" description="Nucleophile; for GATase activity" evidence="8">
    <location>
        <position position="2"/>
    </location>
</feature>
<evidence type="ECO:0000259" key="9">
    <source>
        <dbReference type="PROSITE" id="PS51278"/>
    </source>
</evidence>
<evidence type="ECO:0000256" key="7">
    <source>
        <dbReference type="ARBA" id="ARBA00022962"/>
    </source>
</evidence>
<keyword evidence="5 8" id="KW-0808">Transferase</keyword>
<evidence type="ECO:0000256" key="1">
    <source>
        <dbReference type="ARBA" id="ARBA00001031"/>
    </source>
</evidence>
<feature type="active site" description="For Fru-6P isomerization activity" evidence="8">
    <location>
        <position position="602"/>
    </location>
</feature>
<feature type="initiator methionine" description="Removed" evidence="8">
    <location>
        <position position="1"/>
    </location>
</feature>
<keyword evidence="12" id="KW-1185">Reference proteome</keyword>